<reference evidence="3 4" key="1">
    <citation type="journal article" date="2024" name="Front Chem Biol">
        <title>Unveiling the potential of Daldinia eschscholtzii MFLUCC 19-0629 through bioactivity and bioinformatics studies for enhanced sustainable agriculture production.</title>
        <authorList>
            <person name="Brooks S."/>
            <person name="Weaver J.A."/>
            <person name="Klomchit A."/>
            <person name="Alharthi S.A."/>
            <person name="Onlamun T."/>
            <person name="Nurani R."/>
            <person name="Vong T.K."/>
            <person name="Alberti F."/>
            <person name="Greco C."/>
        </authorList>
    </citation>
    <scope>NUCLEOTIDE SEQUENCE [LARGE SCALE GENOMIC DNA]</scope>
    <source>
        <strain evidence="3">MFLUCC 19-0629</strain>
    </source>
</reference>
<feature type="region of interest" description="Disordered" evidence="2">
    <location>
        <begin position="597"/>
        <end position="640"/>
    </location>
</feature>
<feature type="region of interest" description="Disordered" evidence="2">
    <location>
        <begin position="465"/>
        <end position="508"/>
    </location>
</feature>
<feature type="compositionally biased region" description="Polar residues" evidence="2">
    <location>
        <begin position="467"/>
        <end position="497"/>
    </location>
</feature>
<organism evidence="3 4">
    <name type="scientific">Daldinia eschscholtzii</name>
    <dbReference type="NCBI Taxonomy" id="292717"/>
    <lineage>
        <taxon>Eukaryota</taxon>
        <taxon>Fungi</taxon>
        <taxon>Dikarya</taxon>
        <taxon>Ascomycota</taxon>
        <taxon>Pezizomycotina</taxon>
        <taxon>Sordariomycetes</taxon>
        <taxon>Xylariomycetidae</taxon>
        <taxon>Xylariales</taxon>
        <taxon>Hypoxylaceae</taxon>
        <taxon>Daldinia</taxon>
    </lineage>
</organism>
<feature type="region of interest" description="Disordered" evidence="2">
    <location>
        <begin position="717"/>
        <end position="810"/>
    </location>
</feature>
<feature type="region of interest" description="Disordered" evidence="2">
    <location>
        <begin position="823"/>
        <end position="855"/>
    </location>
</feature>
<feature type="compositionally biased region" description="Basic and acidic residues" evidence="2">
    <location>
        <begin position="759"/>
        <end position="769"/>
    </location>
</feature>
<feature type="compositionally biased region" description="Polar residues" evidence="2">
    <location>
        <begin position="823"/>
        <end position="832"/>
    </location>
</feature>
<accession>A0AAX6MIX8</accession>
<evidence type="ECO:0000256" key="1">
    <source>
        <dbReference type="SAM" id="Coils"/>
    </source>
</evidence>
<feature type="compositionally biased region" description="Low complexity" evidence="2">
    <location>
        <begin position="837"/>
        <end position="850"/>
    </location>
</feature>
<feature type="compositionally biased region" description="Polar residues" evidence="2">
    <location>
        <begin position="359"/>
        <end position="369"/>
    </location>
</feature>
<dbReference type="EMBL" id="JBANMG010000006">
    <property type="protein sequence ID" value="KAK6952122.1"/>
    <property type="molecule type" value="Genomic_DNA"/>
</dbReference>
<comment type="caution">
    <text evidence="3">The sequence shown here is derived from an EMBL/GenBank/DDBJ whole genome shotgun (WGS) entry which is preliminary data.</text>
</comment>
<feature type="compositionally biased region" description="Basic and acidic residues" evidence="2">
    <location>
        <begin position="498"/>
        <end position="508"/>
    </location>
</feature>
<proteinExistence type="predicted"/>
<feature type="compositionally biased region" description="Basic and acidic residues" evidence="2">
    <location>
        <begin position="629"/>
        <end position="638"/>
    </location>
</feature>
<protein>
    <recommendedName>
        <fullName evidence="5">BZIP domain-containing protein</fullName>
    </recommendedName>
</protein>
<feature type="compositionally biased region" description="Basic and acidic residues" evidence="2">
    <location>
        <begin position="342"/>
        <end position="355"/>
    </location>
</feature>
<keyword evidence="4" id="KW-1185">Reference proteome</keyword>
<feature type="region of interest" description="Disordered" evidence="2">
    <location>
        <begin position="874"/>
        <end position="901"/>
    </location>
</feature>
<feature type="compositionally biased region" description="Basic and acidic residues" evidence="2">
    <location>
        <begin position="285"/>
        <end position="306"/>
    </location>
</feature>
<evidence type="ECO:0000313" key="3">
    <source>
        <dbReference type="EMBL" id="KAK6952122.1"/>
    </source>
</evidence>
<feature type="compositionally biased region" description="Polar residues" evidence="2">
    <location>
        <begin position="394"/>
        <end position="406"/>
    </location>
</feature>
<feature type="compositionally biased region" description="Gly residues" evidence="2">
    <location>
        <begin position="411"/>
        <end position="421"/>
    </location>
</feature>
<feature type="compositionally biased region" description="Low complexity" evidence="2">
    <location>
        <begin position="597"/>
        <end position="615"/>
    </location>
</feature>
<dbReference type="AlphaFoldDB" id="A0AAX6MIX8"/>
<feature type="region of interest" description="Disordered" evidence="2">
    <location>
        <begin position="57"/>
        <end position="78"/>
    </location>
</feature>
<feature type="region of interest" description="Disordered" evidence="2">
    <location>
        <begin position="158"/>
        <end position="432"/>
    </location>
</feature>
<evidence type="ECO:0008006" key="5">
    <source>
        <dbReference type="Google" id="ProtNLM"/>
    </source>
</evidence>
<evidence type="ECO:0000256" key="2">
    <source>
        <dbReference type="SAM" id="MobiDB-lite"/>
    </source>
</evidence>
<feature type="compositionally biased region" description="Polar residues" evidence="2">
    <location>
        <begin position="376"/>
        <end position="387"/>
    </location>
</feature>
<sequence>MESIFLKSIDLGILVEKEIVVQTNHEVDGDLAASHPPSIISIVRSGSHLRRGTITSEAHEISSSRPHSKMVPRPDVRGRDIPEEGLAEFFRREPPPGNFMSIPDDVSVYSVRKKWDMFKVFGKRRKSRKRQPPLIRLPDTAISSRTITGHRYIAISIPSGQSYPEPAPVQQHSELRSTETDPLQGVGPEHNPPSERQNQVPRPVTGDRESQSSASLAPRSSRHPEAFTLLAPPPRKVSVLSTVPSQEEGHSAKGKEPDRQNKPQRSISNRLPISPLGARTTTSFTERESGSPIRSTERQGKEKMKAPDLGGLEVGTVPKIVEIPPQKQTGHEPEQKQPATSDDSKAKDTSKKAEKSPGTPRTLSMNLLSASALPVRTSSIRAVTTATEPGGTGNTTTSRPTLLSRATSSNNGGGGNGGRTGPRGSFTESLMTIESSPKVLKAETATAYQSVPIVVRPPSRPEIDSPLNLNFPSPPTNRVNRSVQANLSSSPPTTEGATSRRDRVRERKKRDIEKLKAQMHQPPASRLLQVEPRAEDAWPESPVLGRFNQDLGLPPSRPYLAGKMSDIGPIRPGMQIKLPYLSPEAVAKKRRGRSISAPILASSSSPSSPIESPKAPWEDSTSYYRRRERQAEHEEAAARRTRYAAHALAEQKETQEWVMRQKLLQRYEKLKESRTKDMEKRLRRLERNGEVLMQSLVSLMETLNKLLQDRQALQRSVSSAYPATSSVPQPHAHHRRSSEGRTQSLRSARSSDSPLETLRPQREQRESTSRRYRPRSLRLPGHGRGGREGRSGTGRRAQQSGGREEIGEMDTRVRQSTLEALQAQLQSQPRTQHSARARGISSYSSSISSTHSDETGSLEIMEPLMRELQEAAGYGVERPQGGERAEEGRTSLGESEVFNLF</sequence>
<feature type="compositionally biased region" description="Basic and acidic residues" evidence="2">
    <location>
        <begin position="880"/>
        <end position="889"/>
    </location>
</feature>
<feature type="compositionally biased region" description="Polar residues" evidence="2">
    <location>
        <begin position="740"/>
        <end position="754"/>
    </location>
</feature>
<feature type="compositionally biased region" description="Basic and acidic residues" evidence="2">
    <location>
        <begin position="247"/>
        <end position="261"/>
    </location>
</feature>
<gene>
    <name evidence="3" type="ORF">Daesc_006654</name>
</gene>
<keyword evidence="1" id="KW-0175">Coiled coil</keyword>
<evidence type="ECO:0000313" key="4">
    <source>
        <dbReference type="Proteomes" id="UP001369815"/>
    </source>
</evidence>
<feature type="coiled-coil region" evidence="1">
    <location>
        <begin position="668"/>
        <end position="716"/>
    </location>
</feature>
<name>A0AAX6MIX8_9PEZI</name>
<dbReference type="Proteomes" id="UP001369815">
    <property type="component" value="Unassembled WGS sequence"/>
</dbReference>
<feature type="compositionally biased region" description="Polar residues" evidence="2">
    <location>
        <begin position="717"/>
        <end position="728"/>
    </location>
</feature>